<evidence type="ECO:0000313" key="4">
    <source>
        <dbReference type="EMBL" id="MFI9122976.1"/>
    </source>
</evidence>
<evidence type="ECO:0000256" key="2">
    <source>
        <dbReference type="RuleBase" id="RU003749"/>
    </source>
</evidence>
<dbReference type="PANTHER" id="PTHR33495:SF2">
    <property type="entry name" value="ANTI-SIGMA FACTOR ANTAGONIST TM_1081-RELATED"/>
    <property type="match status" value="1"/>
</dbReference>
<comment type="similarity">
    <text evidence="1 2">Belongs to the anti-sigma-factor antagonist family.</text>
</comment>
<dbReference type="InterPro" id="IPR002645">
    <property type="entry name" value="STAS_dom"/>
</dbReference>
<keyword evidence="5" id="KW-1185">Reference proteome</keyword>
<dbReference type="NCBIfam" id="TIGR00377">
    <property type="entry name" value="ant_ant_sig"/>
    <property type="match status" value="1"/>
</dbReference>
<dbReference type="PANTHER" id="PTHR33495">
    <property type="entry name" value="ANTI-SIGMA FACTOR ANTAGONIST TM_1081-RELATED-RELATED"/>
    <property type="match status" value="1"/>
</dbReference>
<organism evidence="4 5">
    <name type="scientific">Streptomyces bikiniensis</name>
    <dbReference type="NCBI Taxonomy" id="1896"/>
    <lineage>
        <taxon>Bacteria</taxon>
        <taxon>Bacillati</taxon>
        <taxon>Actinomycetota</taxon>
        <taxon>Actinomycetes</taxon>
        <taxon>Kitasatosporales</taxon>
        <taxon>Streptomycetaceae</taxon>
        <taxon>Streptomyces</taxon>
    </lineage>
</organism>
<evidence type="ECO:0000259" key="3">
    <source>
        <dbReference type="PROSITE" id="PS50801"/>
    </source>
</evidence>
<sequence>MQLIPRQGRHLEARSSDGHTVAALRGELDLVLVRRLRPELDALARESDALTLDIRGLTFCDATGLGLLVRCAERTRERGARWRLLCDQPRILRLIRLTALGDLLRPEAALVEAASGASAARTHRPE</sequence>
<dbReference type="PROSITE" id="PS50801">
    <property type="entry name" value="STAS"/>
    <property type="match status" value="1"/>
</dbReference>
<dbReference type="RefSeq" id="WP_399619626.1">
    <property type="nucleotide sequence ID" value="NZ_JBITYT010000013.1"/>
</dbReference>
<protein>
    <recommendedName>
        <fullName evidence="2">Anti-sigma factor antagonist</fullName>
    </recommendedName>
</protein>
<dbReference type="CDD" id="cd07043">
    <property type="entry name" value="STAS_anti-anti-sigma_factors"/>
    <property type="match status" value="1"/>
</dbReference>
<name>A0ABW8D1K5_STRBI</name>
<dbReference type="Pfam" id="PF01740">
    <property type="entry name" value="STAS"/>
    <property type="match status" value="1"/>
</dbReference>
<comment type="caution">
    <text evidence="4">The sequence shown here is derived from an EMBL/GenBank/DDBJ whole genome shotgun (WGS) entry which is preliminary data.</text>
</comment>
<dbReference type="InterPro" id="IPR036513">
    <property type="entry name" value="STAS_dom_sf"/>
</dbReference>
<dbReference type="Gene3D" id="3.30.750.24">
    <property type="entry name" value="STAS domain"/>
    <property type="match status" value="1"/>
</dbReference>
<accession>A0ABW8D1K5</accession>
<dbReference type="EMBL" id="JBITYT010000013">
    <property type="protein sequence ID" value="MFI9122976.1"/>
    <property type="molecule type" value="Genomic_DNA"/>
</dbReference>
<dbReference type="Proteomes" id="UP001614391">
    <property type="component" value="Unassembled WGS sequence"/>
</dbReference>
<evidence type="ECO:0000313" key="5">
    <source>
        <dbReference type="Proteomes" id="UP001614391"/>
    </source>
</evidence>
<dbReference type="InterPro" id="IPR003658">
    <property type="entry name" value="Anti-sigma_ant"/>
</dbReference>
<evidence type="ECO:0000256" key="1">
    <source>
        <dbReference type="ARBA" id="ARBA00009013"/>
    </source>
</evidence>
<gene>
    <name evidence="4" type="ORF">ACIGW0_26885</name>
</gene>
<feature type="domain" description="STAS" evidence="3">
    <location>
        <begin position="9"/>
        <end position="120"/>
    </location>
</feature>
<proteinExistence type="inferred from homology"/>
<dbReference type="SUPFAM" id="SSF52091">
    <property type="entry name" value="SpoIIaa-like"/>
    <property type="match status" value="1"/>
</dbReference>
<reference evidence="4 5" key="1">
    <citation type="submission" date="2024-10" db="EMBL/GenBank/DDBJ databases">
        <title>The Natural Products Discovery Center: Release of the First 8490 Sequenced Strains for Exploring Actinobacteria Biosynthetic Diversity.</title>
        <authorList>
            <person name="Kalkreuter E."/>
            <person name="Kautsar S.A."/>
            <person name="Yang D."/>
            <person name="Bader C.D."/>
            <person name="Teijaro C.N."/>
            <person name="Fluegel L."/>
            <person name="Davis C.M."/>
            <person name="Simpson J.R."/>
            <person name="Lauterbach L."/>
            <person name="Steele A.D."/>
            <person name="Gui C."/>
            <person name="Meng S."/>
            <person name="Li G."/>
            <person name="Viehrig K."/>
            <person name="Ye F."/>
            <person name="Su P."/>
            <person name="Kiefer A.F."/>
            <person name="Nichols A."/>
            <person name="Cepeda A.J."/>
            <person name="Yan W."/>
            <person name="Fan B."/>
            <person name="Jiang Y."/>
            <person name="Adhikari A."/>
            <person name="Zheng C.-J."/>
            <person name="Schuster L."/>
            <person name="Cowan T.M."/>
            <person name="Smanski M.J."/>
            <person name="Chevrette M.G."/>
            <person name="De Carvalho L.P.S."/>
            <person name="Shen B."/>
        </authorList>
    </citation>
    <scope>NUCLEOTIDE SEQUENCE [LARGE SCALE GENOMIC DNA]</scope>
    <source>
        <strain evidence="4 5">NPDC053346</strain>
    </source>
</reference>